<dbReference type="Proteomes" id="UP000593562">
    <property type="component" value="Unassembled WGS sequence"/>
</dbReference>
<feature type="region of interest" description="Disordered" evidence="1">
    <location>
        <begin position="22"/>
        <end position="48"/>
    </location>
</feature>
<proteinExistence type="predicted"/>
<evidence type="ECO:0000313" key="4">
    <source>
        <dbReference type="Proteomes" id="UP000593562"/>
    </source>
</evidence>
<feature type="compositionally biased region" description="Low complexity" evidence="1">
    <location>
        <begin position="31"/>
        <end position="40"/>
    </location>
</feature>
<evidence type="ECO:0000313" key="3">
    <source>
        <dbReference type="EMBL" id="KAF5740202.1"/>
    </source>
</evidence>
<feature type="signal peptide" evidence="2">
    <location>
        <begin position="1"/>
        <end position="25"/>
    </location>
</feature>
<feature type="chain" id="PRO_5029875224" evidence="2">
    <location>
        <begin position="26"/>
        <end position="109"/>
    </location>
</feature>
<dbReference type="AlphaFoldDB" id="A0A7J7D1G9"/>
<protein>
    <submittedName>
        <fullName evidence="3">Uncharacterized protein</fullName>
    </submittedName>
</protein>
<reference evidence="3 4" key="1">
    <citation type="journal article" date="2020" name="Nat. Commun.">
        <title>Genome of Tripterygium wilfordii and identification of cytochrome P450 involved in triptolide biosynthesis.</title>
        <authorList>
            <person name="Tu L."/>
            <person name="Su P."/>
            <person name="Zhang Z."/>
            <person name="Gao L."/>
            <person name="Wang J."/>
            <person name="Hu T."/>
            <person name="Zhou J."/>
            <person name="Zhang Y."/>
            <person name="Zhao Y."/>
            <person name="Liu Y."/>
            <person name="Song Y."/>
            <person name="Tong Y."/>
            <person name="Lu Y."/>
            <person name="Yang J."/>
            <person name="Xu C."/>
            <person name="Jia M."/>
            <person name="Peters R.J."/>
            <person name="Huang L."/>
            <person name="Gao W."/>
        </authorList>
    </citation>
    <scope>NUCLEOTIDE SEQUENCE [LARGE SCALE GENOMIC DNA]</scope>
    <source>
        <strain evidence="4">cv. XIE 37</strain>
        <tissue evidence="3">Leaf</tissue>
    </source>
</reference>
<name>A0A7J7D1G9_TRIWF</name>
<accession>A0A7J7D1G9</accession>
<evidence type="ECO:0000256" key="1">
    <source>
        <dbReference type="SAM" id="MobiDB-lite"/>
    </source>
</evidence>
<keyword evidence="2" id="KW-0732">Signal</keyword>
<dbReference type="InParanoid" id="A0A7J7D1G9"/>
<sequence length="109" mass="11944">MGRCAAFWSALSRLICFSIDSGAKGNMGNTSSDSKPSSQSDAKELNAPSEQKVITMKDYILQKAKPFTNDWPMYNDPTIWGVLTAITESAINGRKYQGCQVFIEASVLL</sequence>
<gene>
    <name evidence="3" type="ORF">HS088_TW11G00268</name>
</gene>
<evidence type="ECO:0000256" key="2">
    <source>
        <dbReference type="SAM" id="SignalP"/>
    </source>
</evidence>
<comment type="caution">
    <text evidence="3">The sequence shown here is derived from an EMBL/GenBank/DDBJ whole genome shotgun (WGS) entry which is preliminary data.</text>
</comment>
<organism evidence="3 4">
    <name type="scientific">Tripterygium wilfordii</name>
    <name type="common">Thunder God vine</name>
    <dbReference type="NCBI Taxonomy" id="458696"/>
    <lineage>
        <taxon>Eukaryota</taxon>
        <taxon>Viridiplantae</taxon>
        <taxon>Streptophyta</taxon>
        <taxon>Embryophyta</taxon>
        <taxon>Tracheophyta</taxon>
        <taxon>Spermatophyta</taxon>
        <taxon>Magnoliopsida</taxon>
        <taxon>eudicotyledons</taxon>
        <taxon>Gunneridae</taxon>
        <taxon>Pentapetalae</taxon>
        <taxon>rosids</taxon>
        <taxon>fabids</taxon>
        <taxon>Celastrales</taxon>
        <taxon>Celastraceae</taxon>
        <taxon>Tripterygium</taxon>
    </lineage>
</organism>
<keyword evidence="4" id="KW-1185">Reference proteome</keyword>
<dbReference type="EMBL" id="JAAARO010000011">
    <property type="protein sequence ID" value="KAF5740202.1"/>
    <property type="molecule type" value="Genomic_DNA"/>
</dbReference>